<evidence type="ECO:0000256" key="7">
    <source>
        <dbReference type="ARBA" id="ARBA00022801"/>
    </source>
</evidence>
<proteinExistence type="inferred from homology"/>
<reference evidence="15" key="1">
    <citation type="submission" date="2017-07" db="EMBL/GenBank/DDBJ databases">
        <title>The cable genome - Insights into the physiology and evolution of filamentous bacteria capable of sulfide oxidation via long distance electron transfer.</title>
        <authorList>
            <person name="Thorup C."/>
            <person name="Bjerg J.T."/>
            <person name="Schreiber L."/>
            <person name="Nielsen L.P."/>
            <person name="Kjeldsen K.U."/>
            <person name="Boesen T."/>
            <person name="Boggild A."/>
            <person name="Meysman F."/>
            <person name="Geelhoed J."/>
            <person name="Schramm A."/>
        </authorList>
    </citation>
    <scope>NUCLEOTIDE SEQUENCE [LARGE SCALE GENOMIC DNA]</scope>
    <source>
        <strain evidence="15">GS</strain>
    </source>
</reference>
<evidence type="ECO:0000256" key="12">
    <source>
        <dbReference type="ARBA" id="ARBA00023211"/>
    </source>
</evidence>
<dbReference type="PANTHER" id="PTHR36531:SF6">
    <property type="entry name" value="DNA REPLICATION ATP-DEPENDENT HELICASE_NUCLEASE DNA2"/>
    <property type="match status" value="1"/>
</dbReference>
<name>A0A521FZW0_9BACT</name>
<evidence type="ECO:0000256" key="4">
    <source>
        <dbReference type="ARBA" id="ARBA00020049"/>
    </source>
</evidence>
<dbReference type="InterPro" id="IPR013343">
    <property type="entry name" value="CRISPR-assoc_prot_Cas4"/>
</dbReference>
<evidence type="ECO:0000313" key="15">
    <source>
        <dbReference type="EMBL" id="TAA74302.1"/>
    </source>
</evidence>
<keyword evidence="9 13" id="KW-0408">Iron</keyword>
<dbReference type="NCBIfam" id="TIGR00372">
    <property type="entry name" value="cas4"/>
    <property type="match status" value="1"/>
</dbReference>
<dbReference type="AlphaFoldDB" id="A0A521FZW0"/>
<evidence type="ECO:0000256" key="11">
    <source>
        <dbReference type="ARBA" id="ARBA00023118"/>
    </source>
</evidence>
<protein>
    <recommendedName>
        <fullName evidence="4 13">CRISPR-associated exonuclease Cas4</fullName>
        <ecNumber evidence="3 13">3.1.12.1</ecNumber>
    </recommendedName>
</protein>
<dbReference type="EC" id="3.1.12.1" evidence="3 13"/>
<comment type="cofactor">
    <cofactor evidence="13">
        <name>Mg(2+)</name>
        <dbReference type="ChEBI" id="CHEBI:18420"/>
    </cofactor>
    <cofactor evidence="13">
        <name>Mn(2+)</name>
        <dbReference type="ChEBI" id="CHEBI:29035"/>
    </cofactor>
    <text evidence="13">Mg(2+) or Mn(2+) required for ssDNA cleavage activity.</text>
</comment>
<keyword evidence="7 13" id="KW-0378">Hydrolase</keyword>
<dbReference type="InterPro" id="IPR011604">
    <property type="entry name" value="PDDEXK-like_dom_sf"/>
</dbReference>
<keyword evidence="6 13" id="KW-0479">Metal-binding</keyword>
<evidence type="ECO:0000256" key="10">
    <source>
        <dbReference type="ARBA" id="ARBA00023014"/>
    </source>
</evidence>
<dbReference type="InterPro" id="IPR022765">
    <property type="entry name" value="Dna2/Cas4_DUF83"/>
</dbReference>
<evidence type="ECO:0000259" key="14">
    <source>
        <dbReference type="Pfam" id="PF01930"/>
    </source>
</evidence>
<dbReference type="GO" id="GO:0051536">
    <property type="term" value="F:iron-sulfur cluster binding"/>
    <property type="evidence" value="ECO:0007669"/>
    <property type="project" value="UniProtKB-KW"/>
</dbReference>
<accession>A0A521FZW0</accession>
<evidence type="ECO:0000256" key="13">
    <source>
        <dbReference type="RuleBase" id="RU365022"/>
    </source>
</evidence>
<evidence type="ECO:0000256" key="6">
    <source>
        <dbReference type="ARBA" id="ARBA00022723"/>
    </source>
</evidence>
<dbReference type="Proteomes" id="UP000316238">
    <property type="component" value="Unassembled WGS sequence"/>
</dbReference>
<dbReference type="InterPro" id="IPR051827">
    <property type="entry name" value="Cas4_exonuclease"/>
</dbReference>
<evidence type="ECO:0000256" key="2">
    <source>
        <dbReference type="ARBA" id="ARBA00009189"/>
    </source>
</evidence>
<sequence>MYSEDDLLMISALQHLLFCPRQCALIHLEQIWTENRLTAEGRLMHEHVHEAGSDSRGAVRIEYDMPLRSLRLGLLGRADVVEMQRQPDKTWQPFPVEYKHGKPKKDDSDLVQLCAQALCLEEMLGCAVPAGAFYYGVKKRRTEVAFDQRLRRVTEEAAVQLHTLLAGTITPAPEYNKRCESCSLIDTCLPQTAGRRGRVSNYMTRMTTL</sequence>
<keyword evidence="16" id="KW-1185">Reference proteome</keyword>
<dbReference type="Gene3D" id="3.90.320.10">
    <property type="match status" value="1"/>
</dbReference>
<keyword evidence="8 13" id="KW-0269">Exonuclease</keyword>
<organism evidence="15 16">
    <name type="scientific">Candidatus Electronema aureum</name>
    <dbReference type="NCBI Taxonomy" id="2005002"/>
    <lineage>
        <taxon>Bacteria</taxon>
        <taxon>Pseudomonadati</taxon>
        <taxon>Thermodesulfobacteriota</taxon>
        <taxon>Desulfobulbia</taxon>
        <taxon>Desulfobulbales</taxon>
        <taxon>Desulfobulbaceae</taxon>
        <taxon>Candidatus Electronema</taxon>
    </lineage>
</organism>
<keyword evidence="11 13" id="KW-0051">Antiviral defense</keyword>
<evidence type="ECO:0000256" key="3">
    <source>
        <dbReference type="ARBA" id="ARBA00012768"/>
    </source>
</evidence>
<feature type="domain" description="DUF83" evidence="14">
    <location>
        <begin position="11"/>
        <end position="189"/>
    </location>
</feature>
<dbReference type="PANTHER" id="PTHR36531">
    <property type="entry name" value="CRISPR-ASSOCIATED EXONUCLEASE CAS4"/>
    <property type="match status" value="1"/>
</dbReference>
<dbReference type="GO" id="GO:0051607">
    <property type="term" value="P:defense response to virus"/>
    <property type="evidence" value="ECO:0007669"/>
    <property type="project" value="UniProtKB-KW"/>
</dbReference>
<evidence type="ECO:0000256" key="5">
    <source>
        <dbReference type="ARBA" id="ARBA00022722"/>
    </source>
</evidence>
<dbReference type="GO" id="GO:0004527">
    <property type="term" value="F:exonuclease activity"/>
    <property type="evidence" value="ECO:0007669"/>
    <property type="project" value="UniProtKB-KW"/>
</dbReference>
<evidence type="ECO:0000256" key="1">
    <source>
        <dbReference type="ARBA" id="ARBA00001966"/>
    </source>
</evidence>
<keyword evidence="12 13" id="KW-0464">Manganese</keyword>
<evidence type="ECO:0000256" key="8">
    <source>
        <dbReference type="ARBA" id="ARBA00022839"/>
    </source>
</evidence>
<gene>
    <name evidence="15" type="ORF">CDV28_1312</name>
</gene>
<dbReference type="GO" id="GO:0046872">
    <property type="term" value="F:metal ion binding"/>
    <property type="evidence" value="ECO:0007669"/>
    <property type="project" value="UniProtKB-KW"/>
</dbReference>
<evidence type="ECO:0000313" key="16">
    <source>
        <dbReference type="Proteomes" id="UP000316238"/>
    </source>
</evidence>
<comment type="similarity">
    <text evidence="2 13">Belongs to the CRISPR-associated exonuclease Cas4 family.</text>
</comment>
<dbReference type="Pfam" id="PF01930">
    <property type="entry name" value="Cas_Cas4"/>
    <property type="match status" value="1"/>
</dbReference>
<comment type="cofactor">
    <cofactor evidence="1">
        <name>[4Fe-4S] cluster</name>
        <dbReference type="ChEBI" id="CHEBI:49883"/>
    </cofactor>
</comment>
<comment type="function">
    <text evidence="13">CRISPR (clustered regularly interspaced short palindromic repeat) is an adaptive immune system that provides protection against mobile genetic elements (viruses, transposable elements and conjugative plasmids). CRISPR clusters contain sequences complementary to antecedent mobile elements and target invading nucleic acids. CRISPR clusters are transcribed and processed into CRISPR RNA (crRNA).</text>
</comment>
<keyword evidence="10 13" id="KW-0411">Iron-sulfur</keyword>
<dbReference type="EMBL" id="NQJD01000031">
    <property type="protein sequence ID" value="TAA74302.1"/>
    <property type="molecule type" value="Genomic_DNA"/>
</dbReference>
<evidence type="ECO:0000256" key="9">
    <source>
        <dbReference type="ARBA" id="ARBA00023004"/>
    </source>
</evidence>
<comment type="cofactor">
    <cofactor evidence="13">
        <name>iron-sulfur cluster</name>
        <dbReference type="ChEBI" id="CHEBI:30408"/>
    </cofactor>
</comment>
<comment type="caution">
    <text evidence="15">The sequence shown here is derived from an EMBL/GenBank/DDBJ whole genome shotgun (WGS) entry which is preliminary data.</text>
</comment>
<keyword evidence="5 13" id="KW-0540">Nuclease</keyword>